<reference evidence="2" key="1">
    <citation type="journal article" date="2014" name="Int. J. Syst. Evol. Microbiol.">
        <title>Complete genome sequence of Corynebacterium casei LMG S-19264T (=DSM 44701T), isolated from a smear-ripened cheese.</title>
        <authorList>
            <consortium name="US DOE Joint Genome Institute (JGI-PGF)"/>
            <person name="Walter F."/>
            <person name="Albersmeier A."/>
            <person name="Kalinowski J."/>
            <person name="Ruckert C."/>
        </authorList>
    </citation>
    <scope>NUCLEOTIDE SEQUENCE</scope>
    <source>
        <strain evidence="2">CGMCC 1.12181</strain>
    </source>
</reference>
<reference evidence="2" key="2">
    <citation type="submission" date="2020-09" db="EMBL/GenBank/DDBJ databases">
        <authorList>
            <person name="Sun Q."/>
            <person name="Zhou Y."/>
        </authorList>
    </citation>
    <scope>NUCLEOTIDE SEQUENCE</scope>
    <source>
        <strain evidence="2">CGMCC 1.12181</strain>
    </source>
</reference>
<sequence length="135" mass="15117">MTFFLIITLLVLGFLAAAERIQAMAPGTKDLISFLRQSEGWIGIVAIVLGIIWLFRVLRWIKYFNLYLFLALLSALVMMALGFLYAQNVLRGWTKDNASINDNINKVVDKLAPIKEPLGIAAIVLGVVDLLMFVF</sequence>
<protein>
    <submittedName>
        <fullName evidence="2">Uncharacterized protein</fullName>
    </submittedName>
</protein>
<feature type="transmembrane region" description="Helical" evidence="1">
    <location>
        <begin position="66"/>
        <end position="86"/>
    </location>
</feature>
<gene>
    <name evidence="2" type="ORF">GCM10011365_13190</name>
</gene>
<keyword evidence="1" id="KW-0472">Membrane</keyword>
<keyword evidence="1" id="KW-0812">Transmembrane</keyword>
<keyword evidence="3" id="KW-1185">Reference proteome</keyword>
<comment type="caution">
    <text evidence="2">The sequence shown here is derived from an EMBL/GenBank/DDBJ whole genome shotgun (WGS) entry which is preliminary data.</text>
</comment>
<evidence type="ECO:0000313" key="2">
    <source>
        <dbReference type="EMBL" id="GGF93312.1"/>
    </source>
</evidence>
<feature type="transmembrane region" description="Helical" evidence="1">
    <location>
        <begin position="117"/>
        <end position="134"/>
    </location>
</feature>
<evidence type="ECO:0000313" key="3">
    <source>
        <dbReference type="Proteomes" id="UP000605253"/>
    </source>
</evidence>
<feature type="transmembrane region" description="Helical" evidence="1">
    <location>
        <begin position="42"/>
        <end position="59"/>
    </location>
</feature>
<keyword evidence="1" id="KW-1133">Transmembrane helix</keyword>
<dbReference type="EMBL" id="BMEO01000004">
    <property type="protein sequence ID" value="GGF93312.1"/>
    <property type="molecule type" value="Genomic_DNA"/>
</dbReference>
<name>A0A917FMW1_9GAMM</name>
<accession>A0A917FMW1</accession>
<dbReference type="AlphaFoldDB" id="A0A917FMW1"/>
<organism evidence="2 3">
    <name type="scientific">Marinicella pacifica</name>
    <dbReference type="NCBI Taxonomy" id="1171543"/>
    <lineage>
        <taxon>Bacteria</taxon>
        <taxon>Pseudomonadati</taxon>
        <taxon>Pseudomonadota</taxon>
        <taxon>Gammaproteobacteria</taxon>
        <taxon>Lysobacterales</taxon>
        <taxon>Marinicellaceae</taxon>
        <taxon>Marinicella</taxon>
    </lineage>
</organism>
<proteinExistence type="predicted"/>
<dbReference type="Proteomes" id="UP000605253">
    <property type="component" value="Unassembled WGS sequence"/>
</dbReference>
<dbReference type="RefSeq" id="WP_188364907.1">
    <property type="nucleotide sequence ID" value="NZ_BAABJF010000015.1"/>
</dbReference>
<evidence type="ECO:0000256" key="1">
    <source>
        <dbReference type="SAM" id="Phobius"/>
    </source>
</evidence>